<dbReference type="GO" id="GO:0035529">
    <property type="term" value="F:NADH pyrophosphatase activity"/>
    <property type="evidence" value="ECO:0007669"/>
    <property type="project" value="TreeGrafter"/>
</dbReference>
<dbReference type="PANTHER" id="PTHR13994">
    <property type="entry name" value="NUDIX HYDROLASE RELATED"/>
    <property type="match status" value="1"/>
</dbReference>
<organism evidence="5 6">
    <name type="scientific">Ditylenchus destructor</name>
    <dbReference type="NCBI Taxonomy" id="166010"/>
    <lineage>
        <taxon>Eukaryota</taxon>
        <taxon>Metazoa</taxon>
        <taxon>Ecdysozoa</taxon>
        <taxon>Nematoda</taxon>
        <taxon>Chromadorea</taxon>
        <taxon>Rhabditida</taxon>
        <taxon>Tylenchina</taxon>
        <taxon>Tylenchomorpha</taxon>
        <taxon>Sphaerularioidea</taxon>
        <taxon>Anguinidae</taxon>
        <taxon>Anguininae</taxon>
        <taxon>Ditylenchus</taxon>
    </lineage>
</organism>
<accession>A0AAD4N665</accession>
<dbReference type="PROSITE" id="PS00893">
    <property type="entry name" value="NUDIX_BOX"/>
    <property type="match status" value="1"/>
</dbReference>
<dbReference type="InterPro" id="IPR003293">
    <property type="entry name" value="Nudix_hydrolase6-like"/>
</dbReference>
<dbReference type="Proteomes" id="UP001201812">
    <property type="component" value="Unassembled WGS sequence"/>
</dbReference>
<dbReference type="Gene3D" id="3.40.630.30">
    <property type="match status" value="1"/>
</dbReference>
<dbReference type="SUPFAM" id="SSF55811">
    <property type="entry name" value="Nudix"/>
    <property type="match status" value="1"/>
</dbReference>
<evidence type="ECO:0000256" key="3">
    <source>
        <dbReference type="RuleBase" id="RU003476"/>
    </source>
</evidence>
<reference evidence="5" key="1">
    <citation type="submission" date="2022-01" db="EMBL/GenBank/DDBJ databases">
        <title>Genome Sequence Resource for Two Populations of Ditylenchus destructor, the Migratory Endoparasitic Phytonematode.</title>
        <authorList>
            <person name="Zhang H."/>
            <person name="Lin R."/>
            <person name="Xie B."/>
        </authorList>
    </citation>
    <scope>NUCLEOTIDE SEQUENCE</scope>
    <source>
        <strain evidence="5">BazhouSP</strain>
    </source>
</reference>
<dbReference type="GO" id="GO:0047631">
    <property type="term" value="F:ADP-ribose diphosphatase activity"/>
    <property type="evidence" value="ECO:0007669"/>
    <property type="project" value="TreeGrafter"/>
</dbReference>
<dbReference type="PROSITE" id="PS51462">
    <property type="entry name" value="NUDIX"/>
    <property type="match status" value="1"/>
</dbReference>
<proteinExistence type="inferred from homology"/>
<dbReference type="Pfam" id="PF00293">
    <property type="entry name" value="NUDIX"/>
    <property type="match status" value="1"/>
</dbReference>
<name>A0AAD4N665_9BILA</name>
<sequence>MNSNGIEQIDGNVLVGELDVYNGLTILPQNYVHVKEENAKEVLMRSIEFWIQKAYNGIWFRVDIQESWWIPILVKYGGFIFHHAQPSYVMLTKWIPANAINTLPRYPFTSIGAGGLVVNSKNEVLLIRELRGPYLGWKFPGGAADPGENIGEAAAREVFEETGLKCSFQCILAFRHAVKFHFENTADIYFLCVMNLDDESSQNLKPCPREVAACEWMTRGQIEKLPEEEFHKFNINALKRYDEWKASGRQGCYHTSMDMVNKAGEMDRLMMRQIFMIVEETTSISF</sequence>
<dbReference type="InterPro" id="IPR020476">
    <property type="entry name" value="Nudix_hydrolase"/>
</dbReference>
<evidence type="ECO:0000313" key="6">
    <source>
        <dbReference type="Proteomes" id="UP001201812"/>
    </source>
</evidence>
<dbReference type="Gene3D" id="3.90.79.10">
    <property type="entry name" value="Nucleoside Triphosphate Pyrophosphohydrolase"/>
    <property type="match status" value="1"/>
</dbReference>
<dbReference type="CDD" id="cd04670">
    <property type="entry name" value="NUDIX_ASFGF2_Nudt6"/>
    <property type="match status" value="1"/>
</dbReference>
<dbReference type="InterPro" id="IPR040618">
    <property type="entry name" value="Pre-Nudix"/>
</dbReference>
<keyword evidence="6" id="KW-1185">Reference proteome</keyword>
<dbReference type="AlphaFoldDB" id="A0AAD4N665"/>
<feature type="domain" description="Nudix hydrolase" evidence="4">
    <location>
        <begin position="108"/>
        <end position="239"/>
    </location>
</feature>
<dbReference type="EMBL" id="JAKKPZ010000007">
    <property type="protein sequence ID" value="KAI1718757.1"/>
    <property type="molecule type" value="Genomic_DNA"/>
</dbReference>
<evidence type="ECO:0000256" key="2">
    <source>
        <dbReference type="ARBA" id="ARBA00022801"/>
    </source>
</evidence>
<comment type="caution">
    <text evidence="5">The sequence shown here is derived from an EMBL/GenBank/DDBJ whole genome shotgun (WGS) entry which is preliminary data.</text>
</comment>
<dbReference type="InterPro" id="IPR015797">
    <property type="entry name" value="NUDIX_hydrolase-like_dom_sf"/>
</dbReference>
<gene>
    <name evidence="5" type="ORF">DdX_05864</name>
</gene>
<dbReference type="GO" id="GO:0051287">
    <property type="term" value="F:NAD binding"/>
    <property type="evidence" value="ECO:0007669"/>
    <property type="project" value="TreeGrafter"/>
</dbReference>
<comment type="similarity">
    <text evidence="1 3">Belongs to the Nudix hydrolase family.</text>
</comment>
<dbReference type="PANTHER" id="PTHR13994:SF13">
    <property type="entry name" value="FI03680P"/>
    <property type="match status" value="1"/>
</dbReference>
<keyword evidence="2 3" id="KW-0378">Hydrolase</keyword>
<evidence type="ECO:0000256" key="1">
    <source>
        <dbReference type="ARBA" id="ARBA00005582"/>
    </source>
</evidence>
<dbReference type="InterPro" id="IPR020084">
    <property type="entry name" value="NUDIX_hydrolase_CS"/>
</dbReference>
<evidence type="ECO:0000313" key="5">
    <source>
        <dbReference type="EMBL" id="KAI1718757.1"/>
    </source>
</evidence>
<evidence type="ECO:0000259" key="4">
    <source>
        <dbReference type="PROSITE" id="PS51462"/>
    </source>
</evidence>
<dbReference type="PRINTS" id="PR00502">
    <property type="entry name" value="NUDIXFAMILY"/>
</dbReference>
<dbReference type="Pfam" id="PF18290">
    <property type="entry name" value="Nudix_hydro"/>
    <property type="match status" value="1"/>
</dbReference>
<protein>
    <submittedName>
        <fullName evidence="5">NUDIX domain-containing protein</fullName>
    </submittedName>
</protein>
<dbReference type="InterPro" id="IPR000086">
    <property type="entry name" value="NUDIX_hydrolase_dom"/>
</dbReference>